<name>A0AA38U7Z3_9ASTR</name>
<dbReference type="EMBL" id="JARYMX010000001">
    <property type="protein sequence ID" value="KAJ9568195.1"/>
    <property type="molecule type" value="Genomic_DNA"/>
</dbReference>
<feature type="region of interest" description="Disordered" evidence="1">
    <location>
        <begin position="40"/>
        <end position="153"/>
    </location>
</feature>
<sequence length="417" mass="46718">MAAKLLHSLTDDNPDLQKQIGCMTGVFQLFDRHNMVAGRRFSGHSPKRLPPGSPQFDNGTPESESSSSYQRPYIVEKHTNKIVQDKHRASTESSRDSFSSMSRSSSFSSLDNVNRTTHPEPDHFVFSETPSRDSGTRQSCSSQMSRQSLDLRDVVKDSMYREARGFSHKSVTKDEASDHLVNHRESNDAHWYYNEPRELSRSKSYQFRDGSSFTVPKDCPRFSYDGREMNRLSFPSRDNAKTTVSKQPEDQLPRLSLDSRESSTRSLNSFSRNPKTDSAVSVDRGPIQARPPSVVAKLMGLETLPDSGLASHKESGVGLIRTGPAEDGNSLSKSSQAIDFFGPIKMHSSARSSLREPTSPCWKNSGMKPTSRFPMEPARGNNETVLEVLRSPVLVAQNRQPRFIARILRCTVKLIND</sequence>
<evidence type="ECO:0000313" key="4">
    <source>
        <dbReference type="Proteomes" id="UP001172457"/>
    </source>
</evidence>
<dbReference type="InterPro" id="IPR032795">
    <property type="entry name" value="DUF3741-assoc"/>
</dbReference>
<dbReference type="Pfam" id="PF14383">
    <property type="entry name" value="VARLMGL"/>
    <property type="match status" value="1"/>
</dbReference>
<feature type="region of interest" description="Disordered" evidence="1">
    <location>
        <begin position="218"/>
        <end position="287"/>
    </location>
</feature>
<feature type="compositionally biased region" description="Basic and acidic residues" evidence="1">
    <location>
        <begin position="247"/>
        <end position="263"/>
    </location>
</feature>
<feature type="compositionally biased region" description="Low complexity" evidence="1">
    <location>
        <begin position="96"/>
        <end position="109"/>
    </location>
</feature>
<dbReference type="PANTHER" id="PTHR31680:SF4">
    <property type="entry name" value="LONGIFOLIA PROTEIN"/>
    <property type="match status" value="1"/>
</dbReference>
<comment type="caution">
    <text evidence="3">The sequence shown here is derived from an EMBL/GenBank/DDBJ whole genome shotgun (WGS) entry which is preliminary data.</text>
</comment>
<feature type="compositionally biased region" description="Basic and acidic residues" evidence="1">
    <location>
        <begin position="74"/>
        <end position="95"/>
    </location>
</feature>
<evidence type="ECO:0000259" key="2">
    <source>
        <dbReference type="Pfam" id="PF14383"/>
    </source>
</evidence>
<dbReference type="Proteomes" id="UP001172457">
    <property type="component" value="Chromosome 1"/>
</dbReference>
<feature type="compositionally biased region" description="Low complexity" evidence="1">
    <location>
        <begin position="137"/>
        <end position="148"/>
    </location>
</feature>
<feature type="region of interest" description="Disordered" evidence="1">
    <location>
        <begin position="349"/>
        <end position="377"/>
    </location>
</feature>
<proteinExistence type="predicted"/>
<keyword evidence="4" id="KW-1185">Reference proteome</keyword>
<reference evidence="3" key="1">
    <citation type="submission" date="2023-03" db="EMBL/GenBank/DDBJ databases">
        <title>Chromosome-scale reference genome and RAD-based genetic map of yellow starthistle (Centaurea solstitialis) reveal putative structural variation and QTLs associated with invader traits.</title>
        <authorList>
            <person name="Reatini B."/>
            <person name="Cang F.A."/>
            <person name="Jiang Q."/>
            <person name="Mckibben M.T.W."/>
            <person name="Barker M.S."/>
            <person name="Rieseberg L.H."/>
            <person name="Dlugosch K.M."/>
        </authorList>
    </citation>
    <scope>NUCLEOTIDE SEQUENCE</scope>
    <source>
        <strain evidence="3">CAN-66</strain>
        <tissue evidence="3">Leaf</tissue>
    </source>
</reference>
<organism evidence="3 4">
    <name type="scientific">Centaurea solstitialis</name>
    <name type="common">yellow star-thistle</name>
    <dbReference type="NCBI Taxonomy" id="347529"/>
    <lineage>
        <taxon>Eukaryota</taxon>
        <taxon>Viridiplantae</taxon>
        <taxon>Streptophyta</taxon>
        <taxon>Embryophyta</taxon>
        <taxon>Tracheophyta</taxon>
        <taxon>Spermatophyta</taxon>
        <taxon>Magnoliopsida</taxon>
        <taxon>eudicotyledons</taxon>
        <taxon>Gunneridae</taxon>
        <taxon>Pentapetalae</taxon>
        <taxon>asterids</taxon>
        <taxon>campanulids</taxon>
        <taxon>Asterales</taxon>
        <taxon>Asteraceae</taxon>
        <taxon>Carduoideae</taxon>
        <taxon>Cardueae</taxon>
        <taxon>Centaureinae</taxon>
        <taxon>Centaurea</taxon>
    </lineage>
</organism>
<dbReference type="PANTHER" id="PTHR31680">
    <property type="entry name" value="LONGIFOLIA PROTEIN"/>
    <property type="match status" value="1"/>
</dbReference>
<evidence type="ECO:0000256" key="1">
    <source>
        <dbReference type="SAM" id="MobiDB-lite"/>
    </source>
</evidence>
<feature type="domain" description="DUF3741" evidence="2">
    <location>
        <begin position="289"/>
        <end position="308"/>
    </location>
</feature>
<feature type="compositionally biased region" description="Polar residues" evidence="1">
    <location>
        <begin position="55"/>
        <end position="70"/>
    </location>
</feature>
<feature type="compositionally biased region" description="Basic and acidic residues" evidence="1">
    <location>
        <begin position="117"/>
        <end position="135"/>
    </location>
</feature>
<feature type="compositionally biased region" description="Polar residues" evidence="1">
    <location>
        <begin position="264"/>
        <end position="279"/>
    </location>
</feature>
<dbReference type="AlphaFoldDB" id="A0AA38U7Z3"/>
<dbReference type="GO" id="GO:0051513">
    <property type="term" value="P:regulation of monopolar cell growth"/>
    <property type="evidence" value="ECO:0007669"/>
    <property type="project" value="InterPro"/>
</dbReference>
<dbReference type="InterPro" id="IPR033334">
    <property type="entry name" value="LNG1/2"/>
</dbReference>
<protein>
    <recommendedName>
        <fullName evidence="2">DUF3741 domain-containing protein</fullName>
    </recommendedName>
</protein>
<gene>
    <name evidence="3" type="ORF">OSB04_004161</name>
</gene>
<feature type="compositionally biased region" description="Basic and acidic residues" evidence="1">
    <location>
        <begin position="218"/>
        <end position="230"/>
    </location>
</feature>
<evidence type="ECO:0000313" key="3">
    <source>
        <dbReference type="EMBL" id="KAJ9568195.1"/>
    </source>
</evidence>
<accession>A0AA38U7Z3</accession>